<dbReference type="InterPro" id="IPR050764">
    <property type="entry name" value="CbbQ/NirQ/NorQ/GpvN"/>
</dbReference>
<dbReference type="InterPro" id="IPR011703">
    <property type="entry name" value="ATPase_AAA-3"/>
</dbReference>
<reference evidence="2 3" key="1">
    <citation type="submission" date="2012-06" db="EMBL/GenBank/DDBJ databases">
        <title>Complete genome sequence of Corynebacterium terpenotabidum Y-11 (=DSM 44721).</title>
        <authorList>
            <person name="Ruckert C."/>
            <person name="Albersmeier A."/>
            <person name="Al-Dilaimi A."/>
            <person name="Szczepanowski R."/>
            <person name="Kalinowski J."/>
        </authorList>
    </citation>
    <scope>NUCLEOTIDE SEQUENCE [LARGE SCALE GENOMIC DNA]</scope>
    <source>
        <strain evidence="2 3">Y-11</strain>
    </source>
</reference>
<dbReference type="InterPro" id="IPR041628">
    <property type="entry name" value="ChlI/MoxR_AAA_lid"/>
</dbReference>
<dbReference type="InterPro" id="IPR027417">
    <property type="entry name" value="P-loop_NTPase"/>
</dbReference>
<dbReference type="Pfam" id="PF17863">
    <property type="entry name" value="AAA_lid_2"/>
    <property type="match status" value="1"/>
</dbReference>
<dbReference type="Gene3D" id="1.10.8.80">
    <property type="entry name" value="Magnesium chelatase subunit I, C-Terminal domain"/>
    <property type="match status" value="1"/>
</dbReference>
<sequence>MTTTDIARVRDLAATLHTSLSQVLRGKSAAIDAAVTTMLAGGHMLFEDVPGVGKTTLATALAGSVGAGVRRIQFTSDMLPTDVTGVTVYDEDAHAFRFHPGPVFTNVIVADEINRATPRTQSAMLEAMAERSVTVDGVTHALPDLFVVVATQNPQDMAGTFPLPEAQRDRFMTRISLGYPGKDAEVEMVLSQGGRRPEDEIRPVVSVADVLAAQQVVRAVEVGDPVARYTVDIVAATRNHPDIALGASPRATLHLIRAARARAAVQGRPYVIPDDVAALASTVLPHRLTLAGRYRTVEDAYATAVQLVSGIVAATGLPGSR</sequence>
<dbReference type="GO" id="GO:0016887">
    <property type="term" value="F:ATP hydrolysis activity"/>
    <property type="evidence" value="ECO:0007669"/>
    <property type="project" value="InterPro"/>
</dbReference>
<evidence type="ECO:0000313" key="2">
    <source>
        <dbReference type="EMBL" id="AGP31864.1"/>
    </source>
</evidence>
<proteinExistence type="predicted"/>
<accession>S4XH00</accession>
<dbReference type="RefSeq" id="WP_020442213.1">
    <property type="nucleotide sequence ID" value="NC_021663.1"/>
</dbReference>
<dbReference type="SMART" id="SM00382">
    <property type="entry name" value="AAA"/>
    <property type="match status" value="1"/>
</dbReference>
<dbReference type="AlphaFoldDB" id="S4XH00"/>
<keyword evidence="3" id="KW-1185">Reference proteome</keyword>
<dbReference type="CDD" id="cd00009">
    <property type="entry name" value="AAA"/>
    <property type="match status" value="1"/>
</dbReference>
<dbReference type="GO" id="GO:0005524">
    <property type="term" value="F:ATP binding"/>
    <property type="evidence" value="ECO:0007669"/>
    <property type="project" value="InterPro"/>
</dbReference>
<name>S4XH00_9CORY</name>
<dbReference type="PANTHER" id="PTHR42759">
    <property type="entry name" value="MOXR FAMILY PROTEIN"/>
    <property type="match status" value="1"/>
</dbReference>
<dbReference type="Gene3D" id="3.40.50.300">
    <property type="entry name" value="P-loop containing nucleotide triphosphate hydrolases"/>
    <property type="match status" value="1"/>
</dbReference>
<dbReference type="InterPro" id="IPR003593">
    <property type="entry name" value="AAA+_ATPase"/>
</dbReference>
<dbReference type="STRING" id="1200352.A606_11125"/>
<gene>
    <name evidence="2" type="ORF">A606_11125</name>
</gene>
<dbReference type="PATRIC" id="fig|1200352.3.peg.2275"/>
<feature type="domain" description="AAA+ ATPase" evidence="1">
    <location>
        <begin position="40"/>
        <end position="181"/>
    </location>
</feature>
<evidence type="ECO:0000313" key="3">
    <source>
        <dbReference type="Proteomes" id="UP000014809"/>
    </source>
</evidence>
<dbReference type="Pfam" id="PF07726">
    <property type="entry name" value="AAA_3"/>
    <property type="match status" value="1"/>
</dbReference>
<dbReference type="Proteomes" id="UP000014809">
    <property type="component" value="Chromosome"/>
</dbReference>
<dbReference type="SUPFAM" id="SSF52540">
    <property type="entry name" value="P-loop containing nucleoside triphosphate hydrolases"/>
    <property type="match status" value="1"/>
</dbReference>
<dbReference type="PANTHER" id="PTHR42759:SF5">
    <property type="entry name" value="METHANOL DEHYDROGENASE REGULATOR"/>
    <property type="match status" value="1"/>
</dbReference>
<dbReference type="EMBL" id="CP003696">
    <property type="protein sequence ID" value="AGP31864.1"/>
    <property type="molecule type" value="Genomic_DNA"/>
</dbReference>
<protein>
    <recommendedName>
        <fullName evidence="1">AAA+ ATPase domain-containing protein</fullName>
    </recommendedName>
</protein>
<evidence type="ECO:0000259" key="1">
    <source>
        <dbReference type="SMART" id="SM00382"/>
    </source>
</evidence>
<organism evidence="2 3">
    <name type="scientific">Corynebacterium terpenotabidum Y-11</name>
    <dbReference type="NCBI Taxonomy" id="1200352"/>
    <lineage>
        <taxon>Bacteria</taxon>
        <taxon>Bacillati</taxon>
        <taxon>Actinomycetota</taxon>
        <taxon>Actinomycetes</taxon>
        <taxon>Mycobacteriales</taxon>
        <taxon>Corynebacteriaceae</taxon>
        <taxon>Corynebacterium</taxon>
    </lineage>
</organism>
<dbReference type="eggNOG" id="COG0714">
    <property type="taxonomic scope" value="Bacteria"/>
</dbReference>
<dbReference type="HOGENOM" id="CLU_034716_2_2_11"/>
<dbReference type="KEGG" id="cter:A606_11125"/>
<dbReference type="OrthoDB" id="9808397at2"/>
<dbReference type="PIRSF" id="PIRSF002849">
    <property type="entry name" value="AAA_ATPase_chaperone_MoxR_prd"/>
    <property type="match status" value="1"/>
</dbReference>